<feature type="compositionally biased region" description="Polar residues" evidence="1">
    <location>
        <begin position="25"/>
        <end position="49"/>
    </location>
</feature>
<dbReference type="EMBL" id="MU128925">
    <property type="protein sequence ID" value="KAF9518441.1"/>
    <property type="molecule type" value="Genomic_DNA"/>
</dbReference>
<accession>A0A9P6B6A7</accession>
<comment type="caution">
    <text evidence="2">The sequence shown here is derived from an EMBL/GenBank/DDBJ whole genome shotgun (WGS) entry which is preliminary data.</text>
</comment>
<feature type="compositionally biased region" description="Basic and acidic residues" evidence="1">
    <location>
        <begin position="185"/>
        <end position="198"/>
    </location>
</feature>
<feature type="region of interest" description="Disordered" evidence="1">
    <location>
        <begin position="1"/>
        <end position="58"/>
    </location>
</feature>
<name>A0A9P6B6A7_9AGAM</name>
<sequence>MATDLPNETCESSNPQHDDQALYQDLNQDPRNKTPAQVTTSPPVQNQVRDQGAKGVPHTRFGMGVVLVQVSPQIQMKTHGATPPPPNDNMPANDNVPNKDMGQCQNRYKPHTRHRGFLPEPPPNKTPPPLEMTMHPPMESPKCDPPNETQKRDARRKVQGPWTNHTPAEADFHLSLPPTLTPKSKTCDPAKDSHENRHPQTPKMMPSQYKTVPHTHFGGIQIETPEMMTYPNGEVPSRTPDHTRPSRWYHTRLSSKNKTELPN</sequence>
<feature type="compositionally biased region" description="Pro residues" evidence="1">
    <location>
        <begin position="119"/>
        <end position="130"/>
    </location>
</feature>
<dbReference type="Proteomes" id="UP000886523">
    <property type="component" value="Unassembled WGS sequence"/>
</dbReference>
<feature type="region of interest" description="Disordered" evidence="1">
    <location>
        <begin position="76"/>
        <end position="95"/>
    </location>
</feature>
<protein>
    <submittedName>
        <fullName evidence="2">Uncharacterized protein</fullName>
    </submittedName>
</protein>
<evidence type="ECO:0000256" key="1">
    <source>
        <dbReference type="SAM" id="MobiDB-lite"/>
    </source>
</evidence>
<organism evidence="2 3">
    <name type="scientific">Hydnum rufescens UP504</name>
    <dbReference type="NCBI Taxonomy" id="1448309"/>
    <lineage>
        <taxon>Eukaryota</taxon>
        <taxon>Fungi</taxon>
        <taxon>Dikarya</taxon>
        <taxon>Basidiomycota</taxon>
        <taxon>Agaricomycotina</taxon>
        <taxon>Agaricomycetes</taxon>
        <taxon>Cantharellales</taxon>
        <taxon>Hydnaceae</taxon>
        <taxon>Hydnum</taxon>
    </lineage>
</organism>
<gene>
    <name evidence="2" type="ORF">BS47DRAFT_1358937</name>
</gene>
<reference evidence="2" key="1">
    <citation type="journal article" date="2020" name="Nat. Commun.">
        <title>Large-scale genome sequencing of mycorrhizal fungi provides insights into the early evolution of symbiotic traits.</title>
        <authorList>
            <person name="Miyauchi S."/>
            <person name="Kiss E."/>
            <person name="Kuo A."/>
            <person name="Drula E."/>
            <person name="Kohler A."/>
            <person name="Sanchez-Garcia M."/>
            <person name="Morin E."/>
            <person name="Andreopoulos B."/>
            <person name="Barry K.W."/>
            <person name="Bonito G."/>
            <person name="Buee M."/>
            <person name="Carver A."/>
            <person name="Chen C."/>
            <person name="Cichocki N."/>
            <person name="Clum A."/>
            <person name="Culley D."/>
            <person name="Crous P.W."/>
            <person name="Fauchery L."/>
            <person name="Girlanda M."/>
            <person name="Hayes R.D."/>
            <person name="Keri Z."/>
            <person name="LaButti K."/>
            <person name="Lipzen A."/>
            <person name="Lombard V."/>
            <person name="Magnuson J."/>
            <person name="Maillard F."/>
            <person name="Murat C."/>
            <person name="Nolan M."/>
            <person name="Ohm R.A."/>
            <person name="Pangilinan J."/>
            <person name="Pereira M.F."/>
            <person name="Perotto S."/>
            <person name="Peter M."/>
            <person name="Pfister S."/>
            <person name="Riley R."/>
            <person name="Sitrit Y."/>
            <person name="Stielow J.B."/>
            <person name="Szollosi G."/>
            <person name="Zifcakova L."/>
            <person name="Stursova M."/>
            <person name="Spatafora J.W."/>
            <person name="Tedersoo L."/>
            <person name="Vaario L.M."/>
            <person name="Yamada A."/>
            <person name="Yan M."/>
            <person name="Wang P."/>
            <person name="Xu J."/>
            <person name="Bruns T."/>
            <person name="Baldrian P."/>
            <person name="Vilgalys R."/>
            <person name="Dunand C."/>
            <person name="Henrissat B."/>
            <person name="Grigoriev I.V."/>
            <person name="Hibbett D."/>
            <person name="Nagy L.G."/>
            <person name="Martin F.M."/>
        </authorList>
    </citation>
    <scope>NUCLEOTIDE SEQUENCE</scope>
    <source>
        <strain evidence="2">UP504</strain>
    </source>
</reference>
<feature type="region of interest" description="Disordered" evidence="1">
    <location>
        <begin position="111"/>
        <end position="212"/>
    </location>
</feature>
<dbReference type="AlphaFoldDB" id="A0A9P6B6A7"/>
<evidence type="ECO:0000313" key="3">
    <source>
        <dbReference type="Proteomes" id="UP000886523"/>
    </source>
</evidence>
<keyword evidence="3" id="KW-1185">Reference proteome</keyword>
<feature type="region of interest" description="Disordered" evidence="1">
    <location>
        <begin position="227"/>
        <end position="263"/>
    </location>
</feature>
<feature type="compositionally biased region" description="Basic residues" evidence="1">
    <location>
        <begin position="245"/>
        <end position="255"/>
    </location>
</feature>
<evidence type="ECO:0000313" key="2">
    <source>
        <dbReference type="EMBL" id="KAF9518441.1"/>
    </source>
</evidence>
<proteinExistence type="predicted"/>